<dbReference type="Gene3D" id="3.20.20.370">
    <property type="entry name" value="Glycoside hydrolase/deacetylase"/>
    <property type="match status" value="1"/>
</dbReference>
<dbReference type="EMBL" id="JANCLT010000002">
    <property type="protein sequence ID" value="MCP8968038.1"/>
    <property type="molecule type" value="Genomic_DNA"/>
</dbReference>
<dbReference type="PROSITE" id="PS51677">
    <property type="entry name" value="NODB"/>
    <property type="match status" value="1"/>
</dbReference>
<evidence type="ECO:0000256" key="3">
    <source>
        <dbReference type="SAM" id="SignalP"/>
    </source>
</evidence>
<dbReference type="GO" id="GO:0005975">
    <property type="term" value="P:carbohydrate metabolic process"/>
    <property type="evidence" value="ECO:0007669"/>
    <property type="project" value="InterPro"/>
</dbReference>
<reference evidence="5" key="1">
    <citation type="submission" date="2022-07" db="EMBL/GenBank/DDBJ databases">
        <authorList>
            <person name="Li W.-J."/>
            <person name="Deng Q.-Q."/>
        </authorList>
    </citation>
    <scope>NUCLEOTIDE SEQUENCE</scope>
    <source>
        <strain evidence="5">SYSU M60031</strain>
    </source>
</reference>
<feature type="domain" description="NodB homology" evidence="4">
    <location>
        <begin position="109"/>
        <end position="280"/>
    </location>
</feature>
<evidence type="ECO:0000313" key="6">
    <source>
        <dbReference type="Proteomes" id="UP001156102"/>
    </source>
</evidence>
<comment type="caution">
    <text evidence="5">The sequence shown here is derived from an EMBL/GenBank/DDBJ whole genome shotgun (WGS) entry which is preliminary data.</text>
</comment>
<feature type="signal peptide" evidence="3">
    <location>
        <begin position="1"/>
        <end position="22"/>
    </location>
</feature>
<feature type="chain" id="PRO_5041341475" evidence="3">
    <location>
        <begin position="23"/>
        <end position="280"/>
    </location>
</feature>
<dbReference type="GO" id="GO:0016810">
    <property type="term" value="F:hydrolase activity, acting on carbon-nitrogen (but not peptide) bonds"/>
    <property type="evidence" value="ECO:0007669"/>
    <property type="project" value="InterPro"/>
</dbReference>
<protein>
    <submittedName>
        <fullName evidence="5">Polysaccharide deacetylase family protein</fullName>
    </submittedName>
</protein>
<dbReference type="Pfam" id="PF01522">
    <property type="entry name" value="Polysacc_deac_1"/>
    <property type="match status" value="1"/>
</dbReference>
<dbReference type="RefSeq" id="WP_254757939.1">
    <property type="nucleotide sequence ID" value="NZ_JANCLT010000002.1"/>
</dbReference>
<evidence type="ECO:0000256" key="2">
    <source>
        <dbReference type="ARBA" id="ARBA00022729"/>
    </source>
</evidence>
<dbReference type="AlphaFoldDB" id="A0AA42BS38"/>
<dbReference type="InterPro" id="IPR002509">
    <property type="entry name" value="NODB_dom"/>
</dbReference>
<dbReference type="InterPro" id="IPR011330">
    <property type="entry name" value="Glyco_hydro/deAcase_b/a-brl"/>
</dbReference>
<evidence type="ECO:0000259" key="4">
    <source>
        <dbReference type="PROSITE" id="PS51677"/>
    </source>
</evidence>
<dbReference type="PANTHER" id="PTHR34216">
    <property type="match status" value="1"/>
</dbReference>
<organism evidence="5 6">
    <name type="scientific">Ectobacillus ponti</name>
    <dbReference type="NCBI Taxonomy" id="2961894"/>
    <lineage>
        <taxon>Bacteria</taxon>
        <taxon>Bacillati</taxon>
        <taxon>Bacillota</taxon>
        <taxon>Bacilli</taxon>
        <taxon>Bacillales</taxon>
        <taxon>Bacillaceae</taxon>
        <taxon>Ectobacillus</taxon>
    </lineage>
</organism>
<dbReference type="InterPro" id="IPR051398">
    <property type="entry name" value="Polysacch_Deacetylase"/>
</dbReference>
<evidence type="ECO:0000313" key="5">
    <source>
        <dbReference type="EMBL" id="MCP8968038.1"/>
    </source>
</evidence>
<dbReference type="GO" id="GO:0005576">
    <property type="term" value="C:extracellular region"/>
    <property type="evidence" value="ECO:0007669"/>
    <property type="project" value="UniProtKB-SubCell"/>
</dbReference>
<gene>
    <name evidence="5" type="ORF">NK662_05730</name>
</gene>
<dbReference type="PANTHER" id="PTHR34216:SF3">
    <property type="entry name" value="POLY-BETA-1,6-N-ACETYL-D-GLUCOSAMINE N-DEACETYLASE"/>
    <property type="match status" value="1"/>
</dbReference>
<keyword evidence="6" id="KW-1185">Reference proteome</keyword>
<name>A0AA42BS38_9BACI</name>
<sequence length="280" mass="31575">MKFFYSAILILCLLWQSGCTNIEGGDPVGKTGQLTGSGCVVLNYHRIREPNIVTDSLAKLTGNAELNVYSVYTDEFKSQIRYLKEHHVQFVTADELKAYVTGKKQIAGKCAMITFDDIDESVYKEAFPILKEEQVPFTVFMIMGHIGEEYNQLQLASKDQLLAMKKSGLAEIGLHTYDMHYLDKDGKPPFLKAGNLQRFQQDTGKAAEAYEKLFGEKPRYYAYPYGYGTPDTDLFLLQQGSQLIFSLQSGIVKPGDPSFFIKRVLLDKDSWKAVRDWAGA</sequence>
<dbReference type="Proteomes" id="UP001156102">
    <property type="component" value="Unassembled WGS sequence"/>
</dbReference>
<dbReference type="SUPFAM" id="SSF88713">
    <property type="entry name" value="Glycoside hydrolase/deacetylase"/>
    <property type="match status" value="1"/>
</dbReference>
<accession>A0AA42BS38</accession>
<keyword evidence="2 3" id="KW-0732">Signal</keyword>
<evidence type="ECO:0000256" key="1">
    <source>
        <dbReference type="ARBA" id="ARBA00004613"/>
    </source>
</evidence>
<proteinExistence type="predicted"/>
<comment type="subcellular location">
    <subcellularLocation>
        <location evidence="1">Secreted</location>
    </subcellularLocation>
</comment>